<keyword evidence="1" id="KW-1133">Transmembrane helix</keyword>
<dbReference type="EMBL" id="CP001738">
    <property type="protein sequence ID" value="ACY99855.1"/>
    <property type="molecule type" value="Genomic_DNA"/>
</dbReference>
<dbReference type="Pfam" id="PF11350">
    <property type="entry name" value="DUF3152"/>
    <property type="match status" value="1"/>
</dbReference>
<dbReference type="AlphaFoldDB" id="D1A385"/>
<feature type="transmembrane region" description="Helical" evidence="1">
    <location>
        <begin position="32"/>
        <end position="53"/>
    </location>
</feature>
<reference evidence="3 4" key="1">
    <citation type="journal article" date="2011" name="Stand. Genomic Sci.">
        <title>Complete genome sequence of Thermomonospora curvata type strain (B9).</title>
        <authorList>
            <person name="Chertkov O."/>
            <person name="Sikorski J."/>
            <person name="Nolan M."/>
            <person name="Lapidus A."/>
            <person name="Lucas S."/>
            <person name="Del Rio T.G."/>
            <person name="Tice H."/>
            <person name="Cheng J.F."/>
            <person name="Goodwin L."/>
            <person name="Pitluck S."/>
            <person name="Liolios K."/>
            <person name="Ivanova N."/>
            <person name="Mavromatis K."/>
            <person name="Mikhailova N."/>
            <person name="Ovchinnikova G."/>
            <person name="Pati A."/>
            <person name="Chen A."/>
            <person name="Palaniappan K."/>
            <person name="Djao O.D."/>
            <person name="Land M."/>
            <person name="Hauser L."/>
            <person name="Chang Y.J."/>
            <person name="Jeffries C.D."/>
            <person name="Brettin T."/>
            <person name="Han C."/>
            <person name="Detter J.C."/>
            <person name="Rohde M."/>
            <person name="Goker M."/>
            <person name="Woyke T."/>
            <person name="Bristow J."/>
            <person name="Eisen J.A."/>
            <person name="Markowitz V."/>
            <person name="Hugenholtz P."/>
            <person name="Klenk H.P."/>
            <person name="Kyrpides N.C."/>
        </authorList>
    </citation>
    <scope>NUCLEOTIDE SEQUENCE [LARGE SCALE GENOMIC DNA]</scope>
    <source>
        <strain evidence="4">ATCC 19995 / DSM 43183 / JCM 3096 / KCTC 9072 / NBRC 15933 / NCIMB 10081 / Henssen B9</strain>
    </source>
</reference>
<evidence type="ECO:0000313" key="4">
    <source>
        <dbReference type="Proteomes" id="UP000001918"/>
    </source>
</evidence>
<proteinExistence type="predicted"/>
<evidence type="ECO:0000259" key="2">
    <source>
        <dbReference type="Pfam" id="PF11350"/>
    </source>
</evidence>
<feature type="domain" description="DUF3152" evidence="2">
    <location>
        <begin position="84"/>
        <end position="250"/>
    </location>
</feature>
<dbReference type="HOGENOM" id="CLU_037318_1_0_11"/>
<dbReference type="InterPro" id="IPR022603">
    <property type="entry name" value="DUF3152"/>
</dbReference>
<evidence type="ECO:0000313" key="3">
    <source>
        <dbReference type="EMBL" id="ACY99855.1"/>
    </source>
</evidence>
<sequence length="272" mass="29349">MYEPHSGGGSPFGEDWPQALHGAYRRRRGGGFLMGLLLACLSTAAVTAFTWVYPSGESTGPAAGTVRQSALPAALSAPAAAPVTVPRRGTGRFVRAPGSTPKVGRGRLLRYAVEVEDGIGQQAAEFARIVDGVLAHRRGWTAGGEWAFKRVSSSRYDFVVRLASPDTVDEICARYGLDTEGEVNCAGGRDVVINLRRWLLLTPYYKDRPALYRALAINHEVGHRLGHGHVTCPRKGHPAPVMQQQIFGLKGCVINAWPYDARGRFITGPSVS</sequence>
<protein>
    <recommendedName>
        <fullName evidence="2">DUF3152 domain-containing protein</fullName>
    </recommendedName>
</protein>
<keyword evidence="1" id="KW-0472">Membrane</keyword>
<dbReference type="STRING" id="471852.Tcur_4328"/>
<dbReference type="KEGG" id="tcu:Tcur_4328"/>
<organism evidence="3 4">
    <name type="scientific">Thermomonospora curvata (strain ATCC 19995 / DSM 43183 / JCM 3096 / KCTC 9072 / NBRC 15933 / NCIMB 10081 / Henssen B9)</name>
    <dbReference type="NCBI Taxonomy" id="471852"/>
    <lineage>
        <taxon>Bacteria</taxon>
        <taxon>Bacillati</taxon>
        <taxon>Actinomycetota</taxon>
        <taxon>Actinomycetes</taxon>
        <taxon>Streptosporangiales</taxon>
        <taxon>Thermomonosporaceae</taxon>
        <taxon>Thermomonospora</taxon>
    </lineage>
</organism>
<accession>D1A385</accession>
<dbReference type="SUPFAM" id="SSF55486">
    <property type="entry name" value="Metalloproteases ('zincins'), catalytic domain"/>
    <property type="match status" value="1"/>
</dbReference>
<evidence type="ECO:0000256" key="1">
    <source>
        <dbReference type="SAM" id="Phobius"/>
    </source>
</evidence>
<dbReference type="Proteomes" id="UP000001918">
    <property type="component" value="Chromosome"/>
</dbReference>
<keyword evidence="4" id="KW-1185">Reference proteome</keyword>
<keyword evidence="1" id="KW-0812">Transmembrane</keyword>
<dbReference type="eggNOG" id="COG5479">
    <property type="taxonomic scope" value="Bacteria"/>
</dbReference>
<gene>
    <name evidence="3" type="ordered locus">Tcur_4328</name>
</gene>
<name>D1A385_THECD</name>
<dbReference type="RefSeq" id="WP_012854638.1">
    <property type="nucleotide sequence ID" value="NC_013510.1"/>
</dbReference>